<evidence type="ECO:0000256" key="1">
    <source>
        <dbReference type="SAM" id="SignalP"/>
    </source>
</evidence>
<protein>
    <submittedName>
        <fullName evidence="2">Uncharacterized protein</fullName>
    </submittedName>
</protein>
<feature type="signal peptide" evidence="1">
    <location>
        <begin position="1"/>
        <end position="18"/>
    </location>
</feature>
<keyword evidence="1" id="KW-0732">Signal</keyword>
<feature type="chain" id="PRO_5043495258" evidence="1">
    <location>
        <begin position="19"/>
        <end position="183"/>
    </location>
</feature>
<comment type="caution">
    <text evidence="2">The sequence shown here is derived from an EMBL/GenBank/DDBJ whole genome shotgun (WGS) entry which is preliminary data.</text>
</comment>
<evidence type="ECO:0000313" key="3">
    <source>
        <dbReference type="Proteomes" id="UP000735302"/>
    </source>
</evidence>
<name>A0AAV3YIU7_9GAST</name>
<proteinExistence type="predicted"/>
<dbReference type="AlphaFoldDB" id="A0AAV3YIU7"/>
<gene>
    <name evidence="2" type="ORF">PoB_000943900</name>
</gene>
<reference evidence="2 3" key="1">
    <citation type="journal article" date="2021" name="Elife">
        <title>Chloroplast acquisition without the gene transfer in kleptoplastic sea slugs, Plakobranchus ocellatus.</title>
        <authorList>
            <person name="Maeda T."/>
            <person name="Takahashi S."/>
            <person name="Yoshida T."/>
            <person name="Shimamura S."/>
            <person name="Takaki Y."/>
            <person name="Nagai Y."/>
            <person name="Toyoda A."/>
            <person name="Suzuki Y."/>
            <person name="Arimoto A."/>
            <person name="Ishii H."/>
            <person name="Satoh N."/>
            <person name="Nishiyama T."/>
            <person name="Hasebe M."/>
            <person name="Maruyama T."/>
            <person name="Minagawa J."/>
            <person name="Obokata J."/>
            <person name="Shigenobu S."/>
        </authorList>
    </citation>
    <scope>NUCLEOTIDE SEQUENCE [LARGE SCALE GENOMIC DNA]</scope>
</reference>
<sequence length="183" mass="20592">MFETTLALLCLFSGLATAQQPSMTIVINSSSFWCSDEYLVVGEDFVTFEMELSGNSPDYTYNVFDGPRFRRQKLVTEDGILRVTADKLLCVPFRTPQNGFCVERNIVNTTGCSCEAIGPQVYRIKLVYRIEDISGGRLELLWPSVTAGDLSVFYYLPEVRGEHNLYVMLCFVTSLVSSSFVIE</sequence>
<accession>A0AAV3YIU7</accession>
<organism evidence="2 3">
    <name type="scientific">Plakobranchus ocellatus</name>
    <dbReference type="NCBI Taxonomy" id="259542"/>
    <lineage>
        <taxon>Eukaryota</taxon>
        <taxon>Metazoa</taxon>
        <taxon>Spiralia</taxon>
        <taxon>Lophotrochozoa</taxon>
        <taxon>Mollusca</taxon>
        <taxon>Gastropoda</taxon>
        <taxon>Heterobranchia</taxon>
        <taxon>Euthyneura</taxon>
        <taxon>Panpulmonata</taxon>
        <taxon>Sacoglossa</taxon>
        <taxon>Placobranchoidea</taxon>
        <taxon>Plakobranchidae</taxon>
        <taxon>Plakobranchus</taxon>
    </lineage>
</organism>
<evidence type="ECO:0000313" key="2">
    <source>
        <dbReference type="EMBL" id="GFN82933.1"/>
    </source>
</evidence>
<dbReference type="EMBL" id="BLXT01001062">
    <property type="protein sequence ID" value="GFN82933.1"/>
    <property type="molecule type" value="Genomic_DNA"/>
</dbReference>
<dbReference type="Proteomes" id="UP000735302">
    <property type="component" value="Unassembled WGS sequence"/>
</dbReference>
<keyword evidence="3" id="KW-1185">Reference proteome</keyword>